<keyword evidence="2" id="KW-1185">Reference proteome</keyword>
<protein>
    <recommendedName>
        <fullName evidence="3">DUF559 domain-containing protein</fullName>
    </recommendedName>
</protein>
<dbReference type="RefSeq" id="WP_197551251.1">
    <property type="nucleotide sequence ID" value="NZ_CP063213.1"/>
</dbReference>
<proteinExistence type="predicted"/>
<evidence type="ECO:0000313" key="1">
    <source>
        <dbReference type="EMBL" id="QOR45768.1"/>
    </source>
</evidence>
<dbReference type="EMBL" id="CP063213">
    <property type="protein sequence ID" value="QOR45768.1"/>
    <property type="molecule type" value="Genomic_DNA"/>
</dbReference>
<accession>A0A7M1QV06</accession>
<dbReference type="AlphaFoldDB" id="A0A7M1QV06"/>
<evidence type="ECO:0000313" key="2">
    <source>
        <dbReference type="Proteomes" id="UP000595053"/>
    </source>
</evidence>
<dbReference type="Proteomes" id="UP000595053">
    <property type="component" value="Chromosome"/>
</dbReference>
<organism evidence="1 2">
    <name type="scientific">Trueperella pecoris</name>
    <dbReference type="NCBI Taxonomy" id="2733571"/>
    <lineage>
        <taxon>Bacteria</taxon>
        <taxon>Bacillati</taxon>
        <taxon>Actinomycetota</taxon>
        <taxon>Actinomycetes</taxon>
        <taxon>Actinomycetales</taxon>
        <taxon>Actinomycetaceae</taxon>
        <taxon>Trueperella</taxon>
    </lineage>
</organism>
<gene>
    <name evidence="1" type="ORF">INS88_00570</name>
</gene>
<name>A0A7M1QV06_9ACTO</name>
<evidence type="ECO:0008006" key="3">
    <source>
        <dbReference type="Google" id="ProtNLM"/>
    </source>
</evidence>
<reference evidence="1 2" key="1">
    <citation type="submission" date="2020-10" db="EMBL/GenBank/DDBJ databases">
        <title>Trueperella pecoris sp. nov. isolated from bovine and porcine specimens.</title>
        <authorList>
            <person name="Schoenecker L."/>
            <person name="Schnydrig P."/>
            <person name="Brodard I."/>
            <person name="Thomann A."/>
            <person name="Hemphill A."/>
            <person name="Rodriguez-Campos S."/>
            <person name="Perreten V."/>
            <person name="Jores J."/>
            <person name="Kittl S."/>
        </authorList>
    </citation>
    <scope>NUCLEOTIDE SEQUENCE [LARGE SCALE GENOMIC DNA]</scope>
    <source>
        <strain evidence="1 2">15A0121</strain>
    </source>
</reference>
<sequence length="361" mass="41031">MSPRRTAKHQEAIVPALRQSHPGLKLMQTVEPDSDLGLDWHLANAEAEYSLIRASVLRIGESSAPHKRAFARAAANAGLEVLQEGLAILPIPNDLKPWEVERQKILRQVAFIESKRARHQSQRQVAYAGPTAATLLGLPLFNKHPHRLFRVGTPEHCASQTPRVRTLRPSTPPDTFEFAGMLVSSPAQTVVDLAHWFSLEDALVCADFVLHNKLATREQIVAIAESMPRVPNIRRIRKVITLMDGRAESPGESMTRLRVHETLNDDFEPQVIFPFKNKQYRVDGLLRRSAVILEFDGRAKITDIAKREGRSFQQVLNDETHRERQLRRAGYHVHRLEWPDIVSPQNFHRWLEGQHLLGLVK</sequence>